<evidence type="ECO:0000313" key="3">
    <source>
        <dbReference type="Proteomes" id="UP000658793"/>
    </source>
</evidence>
<reference evidence="3" key="1">
    <citation type="journal article" date="2019" name="Int. J. Syst. Evol. Microbiol.">
        <title>The Global Catalogue of Microorganisms (GCM) 10K type strain sequencing project: providing services to taxonomists for standard genome sequencing and annotation.</title>
        <authorList>
            <consortium name="The Broad Institute Genomics Platform"/>
            <consortium name="The Broad Institute Genome Sequencing Center for Infectious Disease"/>
            <person name="Wu L."/>
            <person name="Ma J."/>
        </authorList>
    </citation>
    <scope>NUCLEOTIDE SEQUENCE [LARGE SCALE GENOMIC DNA]</scope>
    <source>
        <strain evidence="3">CGMCC 1.12811</strain>
    </source>
</reference>
<dbReference type="InterPro" id="IPR025272">
    <property type="entry name" value="SocA_Panacea"/>
</dbReference>
<sequence length="156" mass="18465">MTKLESIVTYIYQNYPFPLELSKARLVKMIYLADWKNVLLTQQQISETKWYYNHYGPFVKTIIDDIKKSEYFEIFSSQNSYGEDKEIIKLKENTHPNELNLSSSEKETIDFVINICSKLNWSDFITLVYSTYPIMNSPKMSELNLIKSAKEYLKTK</sequence>
<dbReference type="EMBL" id="BMGA01000004">
    <property type="protein sequence ID" value="GGA77857.1"/>
    <property type="molecule type" value="Genomic_DNA"/>
</dbReference>
<dbReference type="RefSeq" id="WP_188493996.1">
    <property type="nucleotide sequence ID" value="NZ_BMGA01000004.1"/>
</dbReference>
<keyword evidence="3" id="KW-1185">Reference proteome</keyword>
<proteinExistence type="predicted"/>
<evidence type="ECO:0000259" key="1">
    <source>
        <dbReference type="Pfam" id="PF13274"/>
    </source>
</evidence>
<feature type="domain" description="Antitoxin SocA-like Panacea" evidence="1">
    <location>
        <begin position="26"/>
        <end position="130"/>
    </location>
</feature>
<dbReference type="Proteomes" id="UP000658793">
    <property type="component" value="Unassembled WGS sequence"/>
</dbReference>
<gene>
    <name evidence="2" type="ORF">GCM10008015_18140</name>
</gene>
<accession>A0ABQ1HHD7</accession>
<name>A0ABQ1HHD7_9FLAO</name>
<protein>
    <recommendedName>
        <fullName evidence="1">Antitoxin SocA-like Panacea domain-containing protein</fullName>
    </recommendedName>
</protein>
<evidence type="ECO:0000313" key="2">
    <source>
        <dbReference type="EMBL" id="GGA77857.1"/>
    </source>
</evidence>
<organism evidence="2 3">
    <name type="scientific">Flavobacterium palustre</name>
    <dbReference type="NCBI Taxonomy" id="1476463"/>
    <lineage>
        <taxon>Bacteria</taxon>
        <taxon>Pseudomonadati</taxon>
        <taxon>Bacteroidota</taxon>
        <taxon>Flavobacteriia</taxon>
        <taxon>Flavobacteriales</taxon>
        <taxon>Flavobacteriaceae</taxon>
        <taxon>Flavobacterium</taxon>
    </lineage>
</organism>
<comment type="caution">
    <text evidence="2">The sequence shown here is derived from an EMBL/GenBank/DDBJ whole genome shotgun (WGS) entry which is preliminary data.</text>
</comment>
<dbReference type="Pfam" id="PF13274">
    <property type="entry name" value="SocA_Panacea"/>
    <property type="match status" value="1"/>
</dbReference>